<dbReference type="InterPro" id="IPR050922">
    <property type="entry name" value="LytR/CpsA/Psr_CW_biosynth"/>
</dbReference>
<feature type="transmembrane region" description="Helical" evidence="3">
    <location>
        <begin position="43"/>
        <end position="63"/>
    </location>
</feature>
<evidence type="ECO:0000256" key="1">
    <source>
        <dbReference type="ARBA" id="ARBA00006068"/>
    </source>
</evidence>
<dbReference type="Pfam" id="PF03816">
    <property type="entry name" value="LytR_cpsA_psr"/>
    <property type="match status" value="1"/>
</dbReference>
<proteinExistence type="inferred from homology"/>
<comment type="similarity">
    <text evidence="1">Belongs to the LytR/CpsA/Psr (LCP) family.</text>
</comment>
<feature type="domain" description="Cell envelope-related transcriptional attenuator" evidence="4">
    <location>
        <begin position="117"/>
        <end position="261"/>
    </location>
</feature>
<keyword evidence="6" id="KW-1185">Reference proteome</keyword>
<evidence type="ECO:0000259" key="4">
    <source>
        <dbReference type="Pfam" id="PF03816"/>
    </source>
</evidence>
<dbReference type="PANTHER" id="PTHR33392">
    <property type="entry name" value="POLYISOPRENYL-TEICHOIC ACID--PEPTIDOGLYCAN TEICHOIC ACID TRANSFERASE TAGU"/>
    <property type="match status" value="1"/>
</dbReference>
<name>A0A9X2FNC3_9LACO</name>
<organism evidence="5 6">
    <name type="scientific">Ligilactobacillus ubinensis</name>
    <dbReference type="NCBI Taxonomy" id="2876789"/>
    <lineage>
        <taxon>Bacteria</taxon>
        <taxon>Bacillati</taxon>
        <taxon>Bacillota</taxon>
        <taxon>Bacilli</taxon>
        <taxon>Lactobacillales</taxon>
        <taxon>Lactobacillaceae</taxon>
        <taxon>Ligilactobacillus</taxon>
    </lineage>
</organism>
<dbReference type="Gene3D" id="3.40.630.190">
    <property type="entry name" value="LCP protein"/>
    <property type="match status" value="1"/>
</dbReference>
<keyword evidence="3" id="KW-0472">Membrane</keyword>
<evidence type="ECO:0000256" key="3">
    <source>
        <dbReference type="SAM" id="Phobius"/>
    </source>
</evidence>
<dbReference type="RefSeq" id="WP_253361447.1">
    <property type="nucleotide sequence ID" value="NZ_JAIULA010000019.1"/>
</dbReference>
<feature type="compositionally biased region" description="Basic and acidic residues" evidence="2">
    <location>
        <begin position="8"/>
        <end position="21"/>
    </location>
</feature>
<evidence type="ECO:0000256" key="2">
    <source>
        <dbReference type="SAM" id="MobiDB-lite"/>
    </source>
</evidence>
<evidence type="ECO:0000313" key="6">
    <source>
        <dbReference type="Proteomes" id="UP001139006"/>
    </source>
</evidence>
<keyword evidence="3" id="KW-0812">Transmembrane</keyword>
<comment type="caution">
    <text evidence="5">The sequence shown here is derived from an EMBL/GenBank/DDBJ whole genome shotgun (WGS) entry which is preliminary data.</text>
</comment>
<dbReference type="EMBL" id="JAIULA010000019">
    <property type="protein sequence ID" value="MCP0887511.1"/>
    <property type="molecule type" value="Genomic_DNA"/>
</dbReference>
<keyword evidence="3" id="KW-1133">Transmembrane helix</keyword>
<dbReference type="NCBIfam" id="TIGR00350">
    <property type="entry name" value="lytR_cpsA_psr"/>
    <property type="match status" value="1"/>
</dbReference>
<reference evidence="5 6" key="1">
    <citation type="journal article" date="2023" name="Int. J. Syst. Evol. Microbiol.">
        <title>Ligilactobacillus ubinensis sp. nov., a novel species isolated from the wild ferment of a durian fruit (Durio zibethinus).</title>
        <authorList>
            <person name="Heng Y.C."/>
            <person name="Menon N."/>
            <person name="Chen B."/>
            <person name="Loo B.Z.L."/>
            <person name="Wong G.W.J."/>
            <person name="Lim A.C.H."/>
            <person name="Silvaraju S."/>
            <person name="Kittelmann S."/>
        </authorList>
    </citation>
    <scope>NUCLEOTIDE SEQUENCE [LARGE SCALE GENOMIC DNA]</scope>
    <source>
        <strain evidence="5 6">WILCCON 0076</strain>
    </source>
</reference>
<evidence type="ECO:0000313" key="5">
    <source>
        <dbReference type="EMBL" id="MCP0887511.1"/>
    </source>
</evidence>
<gene>
    <name evidence="5" type="ORF">LB941_09220</name>
</gene>
<protein>
    <submittedName>
        <fullName evidence="5">LCP family protein</fullName>
    </submittedName>
</protein>
<feature type="region of interest" description="Disordered" evidence="2">
    <location>
        <begin position="1"/>
        <end position="32"/>
    </location>
</feature>
<dbReference type="InterPro" id="IPR004474">
    <property type="entry name" value="LytR_CpsA_psr"/>
</dbReference>
<accession>A0A9X2FNC3</accession>
<dbReference type="AlphaFoldDB" id="A0A9X2FNC3"/>
<dbReference type="Proteomes" id="UP001139006">
    <property type="component" value="Unassembled WGS sequence"/>
</dbReference>
<sequence length="399" mass="44091">MNKKNRRQHSDYVDIPPRREQNNTAQRSRHAIKHKPNVRRKRVFLALLVITLGIFYGGGAYLYNMLYTAKTAVTKTYTKSNVKKLRNVSQVLKSKKAISILLLGTDTGDLGRTDKGRTDTIIIATINPSTKRVTLTSIPRDLQVKVSGSSDSYDKINAAYTIGGVSSSIKTIQNTLHIPIDFYVLVNMGGLKKIVNAIGGVTITPTLTFSYDSVSVTKGKKVTLNGSKALAYSRMRYSDPLGDYGRQKRQRQIITAIIKKSMSVSTLSSYKKLLATLEDNMKTDLTYNDILTIISEYKDAGKTIKSYTLQGEDATINGVSYQVGTAETKKKTSTRIRKELGLNASTATFIGRIYSSYSSYGTTSSYGSTSSSSYYGNYSTRSSYSTYGGRYSTSSSSRY</sequence>
<dbReference type="PANTHER" id="PTHR33392:SF6">
    <property type="entry name" value="POLYISOPRENYL-TEICHOIC ACID--PEPTIDOGLYCAN TEICHOIC ACID TRANSFERASE TAGU"/>
    <property type="match status" value="1"/>
</dbReference>